<dbReference type="EMBL" id="GGYP01005410">
    <property type="protein sequence ID" value="MDE50181.1"/>
    <property type="molecule type" value="Transcribed_RNA"/>
</dbReference>
<dbReference type="GO" id="GO:0003730">
    <property type="term" value="F:mRNA 3'-UTR binding"/>
    <property type="evidence" value="ECO:0007669"/>
    <property type="project" value="TreeGrafter"/>
</dbReference>
<dbReference type="GO" id="GO:0005739">
    <property type="term" value="C:mitochondrion"/>
    <property type="evidence" value="ECO:0007669"/>
    <property type="project" value="TreeGrafter"/>
</dbReference>
<evidence type="ECO:0000256" key="2">
    <source>
        <dbReference type="SAM" id="MobiDB-lite"/>
    </source>
</evidence>
<dbReference type="Pfam" id="PF12854">
    <property type="entry name" value="PPR_1"/>
    <property type="match status" value="1"/>
</dbReference>
<organism evidence="3">
    <name type="scientific">Aceria tosichella</name>
    <name type="common">wheat curl mite</name>
    <dbReference type="NCBI Taxonomy" id="561515"/>
    <lineage>
        <taxon>Eukaryota</taxon>
        <taxon>Metazoa</taxon>
        <taxon>Ecdysozoa</taxon>
        <taxon>Arthropoda</taxon>
        <taxon>Chelicerata</taxon>
        <taxon>Arachnida</taxon>
        <taxon>Acari</taxon>
        <taxon>Acariformes</taxon>
        <taxon>Trombidiformes</taxon>
        <taxon>Prostigmata</taxon>
        <taxon>Eupodina</taxon>
        <taxon>Eriophyoidea</taxon>
        <taxon>Eriophyidae</taxon>
        <taxon>Eriophyinae</taxon>
        <taxon>Aceriini</taxon>
        <taxon>Aceria</taxon>
    </lineage>
</organism>
<dbReference type="PANTHER" id="PTHR46669">
    <property type="entry name" value="LEUCINE-RICH PPR MOTIF-CONTAINING PROTEIN, MITOCHONDRIAL"/>
    <property type="match status" value="1"/>
</dbReference>
<feature type="compositionally biased region" description="Polar residues" evidence="2">
    <location>
        <begin position="825"/>
        <end position="835"/>
    </location>
</feature>
<evidence type="ECO:0000313" key="3">
    <source>
        <dbReference type="EMBL" id="MDE50181.1"/>
    </source>
</evidence>
<dbReference type="Gene3D" id="1.25.40.10">
    <property type="entry name" value="Tetratricopeptide repeat domain"/>
    <property type="match status" value="1"/>
</dbReference>
<feature type="repeat" description="PPR" evidence="1">
    <location>
        <begin position="181"/>
        <end position="215"/>
    </location>
</feature>
<dbReference type="AlphaFoldDB" id="A0A6G1SIZ7"/>
<gene>
    <name evidence="3" type="primary">LRPPRC</name>
    <name evidence="3" type="ORF">g.15264</name>
</gene>
<feature type="compositionally biased region" description="Polar residues" evidence="2">
    <location>
        <begin position="62"/>
        <end position="71"/>
    </location>
</feature>
<reference evidence="3" key="1">
    <citation type="submission" date="2018-10" db="EMBL/GenBank/DDBJ databases">
        <title>Transcriptome assembly of Aceria tosichella (Wheat curl mite) Type 2.</title>
        <authorList>
            <person name="Scully E.D."/>
            <person name="Geib S.M."/>
            <person name="Palmer N.A."/>
            <person name="Gupta A.K."/>
            <person name="Sarath G."/>
            <person name="Tatineni S."/>
        </authorList>
    </citation>
    <scope>NUCLEOTIDE SEQUENCE</scope>
    <source>
        <strain evidence="3">LincolnNE</strain>
    </source>
</reference>
<dbReference type="InterPro" id="IPR002885">
    <property type="entry name" value="PPR_rpt"/>
</dbReference>
<dbReference type="PROSITE" id="PS51375">
    <property type="entry name" value="PPR"/>
    <property type="match status" value="3"/>
</dbReference>
<dbReference type="InterPro" id="IPR033490">
    <property type="entry name" value="LRP130"/>
</dbReference>
<proteinExistence type="predicted"/>
<dbReference type="PANTHER" id="PTHR46669:SF1">
    <property type="entry name" value="LEUCINE-RICH PPR MOTIF-CONTAINING PROTEIN, MITOCHONDRIAL"/>
    <property type="match status" value="1"/>
</dbReference>
<name>A0A6G1SIZ7_9ACAR</name>
<feature type="region of interest" description="Disordered" evidence="2">
    <location>
        <begin position="817"/>
        <end position="845"/>
    </location>
</feature>
<feature type="compositionally biased region" description="Basic and acidic residues" evidence="2">
    <location>
        <begin position="836"/>
        <end position="845"/>
    </location>
</feature>
<accession>A0A6G1SIZ7</accession>
<dbReference type="GO" id="GO:0005634">
    <property type="term" value="C:nucleus"/>
    <property type="evidence" value="ECO:0007669"/>
    <property type="project" value="TreeGrafter"/>
</dbReference>
<dbReference type="InterPro" id="IPR011990">
    <property type="entry name" value="TPR-like_helical_dom_sf"/>
</dbReference>
<evidence type="ECO:0000256" key="1">
    <source>
        <dbReference type="PROSITE-ProRule" id="PRU00708"/>
    </source>
</evidence>
<dbReference type="NCBIfam" id="TIGR00756">
    <property type="entry name" value="PPR"/>
    <property type="match status" value="1"/>
</dbReference>
<dbReference type="GO" id="GO:0070129">
    <property type="term" value="P:regulation of mitochondrial translation"/>
    <property type="evidence" value="ECO:0007669"/>
    <property type="project" value="TreeGrafter"/>
</dbReference>
<protein>
    <submittedName>
        <fullName evidence="3">Leucine-rich PPR motif-containing protein, mitochondrial</fullName>
    </submittedName>
</protein>
<dbReference type="Pfam" id="PF01535">
    <property type="entry name" value="PPR"/>
    <property type="match status" value="1"/>
</dbReference>
<sequence length="845" mass="96939">MAFLTNIRLLTPMIRSMMVRGPRACLLRPTNTAMFSSVGMIHKLNSPQSSLQHNQIGHLGSDQAQTTSTEQPDLDKPRETPRLNLDSLDRAFNTFEERCQRNERVTEKDFIRTFNTFTKAVENLNEEQLKNNSHIRSNIIIYSSLLLRCCGNLMLDTPPKGRELLAGNLWTFIKEKQIPVDVSHFNSLIRVLNENGTNYDPKKIIDEMIERGLAPDRITYQRLIHQYCLQGDIAGATGLLETMKEKEMELNEATFASLIIGYSKQDKPPTISEMFDLMRSNNIEPNSKSYAAAFIAQAGRMATHPESAVDEFKKAYELLEKDEIQFTVNEIVDLITALGPFKKSHDIIDKFFKTVLPSLEGTMSSRYRILASLVRVNLFEEASQLFWSQRVTDRALKTGMVGSYYIRVLASHFNVPIDFALKECLMLQEKGWNVKAIYMLYFTAAEVGRLDVVRAALKKIAESDTMKVHYTWPLIAQAKTQDEVAEVLKNELNPRMHQSDLLETFSQWVWPKFADDAPKLFELGKQLQYDRNLLMASFLNYSVQENKIVEAIKFISDAPEELVGGEAQATANDDEDDEGEPVVQSRSNQPTERSNLVARLLNQIVDETKDPELVKKAFNMCKLPSQQMSVRALGALVKVHLVNDDFEKALEEFLRIAQEYRKTPCRTELMSHCLMKKDPETLQKIMNAVTEIFGETNSLFDLAVCCLKCNKLKQAQKIFSSPGFRVRPIRVYQTCRNLARSGNVSVLENFVNLTRDMYDLNQDYLYMVLVDVYDKYDPKRTLHLWNMMQEEEFQPSKKSLIMIANVLEKNNIEVPFQKPGGSFQGDRNNMRPSRYSQDRTREPLM</sequence>
<feature type="region of interest" description="Disordered" evidence="2">
    <location>
        <begin position="49"/>
        <end position="81"/>
    </location>
</feature>
<feature type="region of interest" description="Disordered" evidence="2">
    <location>
        <begin position="566"/>
        <end position="591"/>
    </location>
</feature>
<feature type="repeat" description="PPR" evidence="1">
    <location>
        <begin position="251"/>
        <end position="285"/>
    </location>
</feature>
<feature type="repeat" description="PPR" evidence="1">
    <location>
        <begin position="216"/>
        <end position="250"/>
    </location>
</feature>